<name>A0A085NK71_9BILA</name>
<dbReference type="Proteomes" id="UP000030758">
    <property type="component" value="Unassembled WGS sequence"/>
</dbReference>
<gene>
    <name evidence="2" type="ORF">M513_06117</name>
    <name evidence="3" type="ORF">M514_06117</name>
</gene>
<dbReference type="Proteomes" id="UP000030764">
    <property type="component" value="Unassembled WGS sequence"/>
</dbReference>
<dbReference type="EMBL" id="KL363221">
    <property type="protein sequence ID" value="KFD53001.1"/>
    <property type="molecule type" value="Genomic_DNA"/>
</dbReference>
<protein>
    <submittedName>
        <fullName evidence="3">Uncharacterized protein</fullName>
    </submittedName>
</protein>
<proteinExistence type="predicted"/>
<evidence type="ECO:0000313" key="2">
    <source>
        <dbReference type="EMBL" id="KFD53001.1"/>
    </source>
</evidence>
<evidence type="ECO:0000313" key="4">
    <source>
        <dbReference type="Proteomes" id="UP000030764"/>
    </source>
</evidence>
<organism evidence="3">
    <name type="scientific">Trichuris suis</name>
    <name type="common">pig whipworm</name>
    <dbReference type="NCBI Taxonomy" id="68888"/>
    <lineage>
        <taxon>Eukaryota</taxon>
        <taxon>Metazoa</taxon>
        <taxon>Ecdysozoa</taxon>
        <taxon>Nematoda</taxon>
        <taxon>Enoplea</taxon>
        <taxon>Dorylaimia</taxon>
        <taxon>Trichinellida</taxon>
        <taxon>Trichuridae</taxon>
        <taxon>Trichuris</taxon>
    </lineage>
</organism>
<evidence type="ECO:0000256" key="1">
    <source>
        <dbReference type="SAM" id="MobiDB-lite"/>
    </source>
</evidence>
<keyword evidence="4" id="KW-1185">Reference proteome</keyword>
<evidence type="ECO:0000313" key="3">
    <source>
        <dbReference type="EMBL" id="KFD69867.1"/>
    </source>
</evidence>
<dbReference type="AlphaFoldDB" id="A0A085NK71"/>
<sequence>MSLPTTEKIIVSHRLRSTENIANKYLLRSGLAVEGDDSVPYHRSGRSNPNCIPTSDRLRDAVGGINRLHHTGLWQPTADPTSAGQRRKKKNS</sequence>
<feature type="region of interest" description="Disordered" evidence="1">
    <location>
        <begin position="69"/>
        <end position="92"/>
    </location>
</feature>
<reference evidence="3 4" key="1">
    <citation type="journal article" date="2014" name="Nat. Genet.">
        <title>Genome and transcriptome of the porcine whipworm Trichuris suis.</title>
        <authorList>
            <person name="Jex A.R."/>
            <person name="Nejsum P."/>
            <person name="Schwarz E.M."/>
            <person name="Hu L."/>
            <person name="Young N.D."/>
            <person name="Hall R.S."/>
            <person name="Korhonen P.K."/>
            <person name="Liao S."/>
            <person name="Thamsborg S."/>
            <person name="Xia J."/>
            <person name="Xu P."/>
            <person name="Wang S."/>
            <person name="Scheerlinck J.P."/>
            <person name="Hofmann A."/>
            <person name="Sternberg P.W."/>
            <person name="Wang J."/>
            <person name="Gasser R.B."/>
        </authorList>
    </citation>
    <scope>NUCLEOTIDE SEQUENCE [LARGE SCALE GENOMIC DNA]</scope>
    <source>
        <strain evidence="3">DCEP-RM93F</strain>
        <strain evidence="2">DCEP-RM93M</strain>
    </source>
</reference>
<dbReference type="EMBL" id="KL367492">
    <property type="protein sequence ID" value="KFD69867.1"/>
    <property type="molecule type" value="Genomic_DNA"/>
</dbReference>
<accession>A0A085NK71</accession>